<accession>A0A517DSP5</accession>
<dbReference type="InterPro" id="IPR012902">
    <property type="entry name" value="N_methyl_site"/>
</dbReference>
<dbReference type="KEGG" id="sted:SPTER_16610"/>
<feature type="transmembrane region" description="Helical" evidence="1">
    <location>
        <begin position="16"/>
        <end position="38"/>
    </location>
</feature>
<keyword evidence="1" id="KW-1133">Transmembrane helix</keyword>
<organism evidence="2 3">
    <name type="scientific">Sporomusa termitida</name>
    <dbReference type="NCBI Taxonomy" id="2377"/>
    <lineage>
        <taxon>Bacteria</taxon>
        <taxon>Bacillati</taxon>
        <taxon>Bacillota</taxon>
        <taxon>Negativicutes</taxon>
        <taxon>Selenomonadales</taxon>
        <taxon>Sporomusaceae</taxon>
        <taxon>Sporomusa</taxon>
    </lineage>
</organism>
<gene>
    <name evidence="2" type="ORF">SPTER_16610</name>
</gene>
<keyword evidence="3" id="KW-1185">Reference proteome</keyword>
<dbReference type="EMBL" id="CP036259">
    <property type="protein sequence ID" value="QDR80338.1"/>
    <property type="molecule type" value="Genomic_DNA"/>
</dbReference>
<evidence type="ECO:0008006" key="4">
    <source>
        <dbReference type="Google" id="ProtNLM"/>
    </source>
</evidence>
<evidence type="ECO:0000313" key="2">
    <source>
        <dbReference type="EMBL" id="QDR80338.1"/>
    </source>
</evidence>
<proteinExistence type="predicted"/>
<dbReference type="AlphaFoldDB" id="A0A517DSP5"/>
<dbReference type="OrthoDB" id="9859467at2"/>
<dbReference type="RefSeq" id="WP_144349960.1">
    <property type="nucleotide sequence ID" value="NZ_CP036259.1"/>
</dbReference>
<dbReference type="PROSITE" id="PS00409">
    <property type="entry name" value="PROKAR_NTER_METHYL"/>
    <property type="match status" value="1"/>
</dbReference>
<keyword evidence="1" id="KW-0812">Transmembrane</keyword>
<keyword evidence="1" id="KW-0472">Membrane</keyword>
<dbReference type="Proteomes" id="UP000320776">
    <property type="component" value="Chromosome"/>
</dbReference>
<name>A0A517DSP5_9FIRM</name>
<protein>
    <recommendedName>
        <fullName evidence="4">Prepilin-type N-terminal cleavage/methylation domain-containing protein</fullName>
    </recommendedName>
</protein>
<sequence>MVNKDNKQAGVTLIEILVWITITAILGAALSGLFSSLIKNYMYGQRRYDIQQTADLVLLNIANELRYGENYNIVDYNQALDNNALYYESIRPDEPGTFLYYIDKDNFHFYRVPFTGGTPALVPGHTFVEPGDIQIGKIDDPDTDIFAGDNTHMNISIRVTDTVYQQHIDQRTMVIPINQFVK</sequence>
<dbReference type="Pfam" id="PF07963">
    <property type="entry name" value="N_methyl"/>
    <property type="match status" value="1"/>
</dbReference>
<reference evidence="2 3" key="1">
    <citation type="submission" date="2019-02" db="EMBL/GenBank/DDBJ databases">
        <title>Closed genome of Sporomusa termitida DSM 4440.</title>
        <authorList>
            <person name="Poehlein A."/>
            <person name="Daniel R."/>
        </authorList>
    </citation>
    <scope>NUCLEOTIDE SEQUENCE [LARGE SCALE GENOMIC DNA]</scope>
    <source>
        <strain evidence="2 3">DSM 4440</strain>
    </source>
</reference>
<evidence type="ECO:0000256" key="1">
    <source>
        <dbReference type="SAM" id="Phobius"/>
    </source>
</evidence>
<evidence type="ECO:0000313" key="3">
    <source>
        <dbReference type="Proteomes" id="UP000320776"/>
    </source>
</evidence>